<evidence type="ECO:0000256" key="1">
    <source>
        <dbReference type="SAM" id="Phobius"/>
    </source>
</evidence>
<feature type="transmembrane region" description="Helical" evidence="1">
    <location>
        <begin position="15"/>
        <end position="41"/>
    </location>
</feature>
<dbReference type="AlphaFoldDB" id="A0A2G1QT97"/>
<accession>A0A2G1QT97</accession>
<evidence type="ECO:0000313" key="3">
    <source>
        <dbReference type="Proteomes" id="UP000221168"/>
    </source>
</evidence>
<feature type="transmembrane region" description="Helical" evidence="1">
    <location>
        <begin position="79"/>
        <end position="98"/>
    </location>
</feature>
<keyword evidence="3" id="KW-1185">Reference proteome</keyword>
<reference evidence="2 3" key="1">
    <citation type="submission" date="2017-10" db="EMBL/GenBank/DDBJ databases">
        <title>Sedimentibacterium mangrovi gen. nov., sp. nov., a novel member of family Phyllobacteriacea isolated from mangrove sediment.</title>
        <authorList>
            <person name="Liao H."/>
            <person name="Tian Y."/>
        </authorList>
    </citation>
    <scope>NUCLEOTIDE SEQUENCE [LARGE SCALE GENOMIC DNA]</scope>
    <source>
        <strain evidence="2 3">X9-2-2</strain>
    </source>
</reference>
<dbReference type="EMBL" id="PDVP01000001">
    <property type="protein sequence ID" value="PHP68448.1"/>
    <property type="molecule type" value="Genomic_DNA"/>
</dbReference>
<sequence length="130" mass="13272">MDLAFPWPISQGEWLAFWAAVATVVLGLLMMVAPRLALTILAPGAKGNGDAAALARGLPGGLMFGLGAASILLAQPTLYAALAICWGMATLGSVLALFSRSATRVAVAFTLLLSLVICGLASSYAFGFIS</sequence>
<proteinExistence type="predicted"/>
<name>A0A2G1QT97_9HYPH</name>
<dbReference type="Proteomes" id="UP000221168">
    <property type="component" value="Unassembled WGS sequence"/>
</dbReference>
<dbReference type="OrthoDB" id="9808658at2"/>
<organism evidence="2 3">
    <name type="scientific">Zhengella mangrovi</name>
    <dbReference type="NCBI Taxonomy" id="1982044"/>
    <lineage>
        <taxon>Bacteria</taxon>
        <taxon>Pseudomonadati</taxon>
        <taxon>Pseudomonadota</taxon>
        <taxon>Alphaproteobacteria</taxon>
        <taxon>Hyphomicrobiales</taxon>
        <taxon>Notoacmeibacteraceae</taxon>
        <taxon>Zhengella</taxon>
    </lineage>
</organism>
<keyword evidence="1" id="KW-0812">Transmembrane</keyword>
<keyword evidence="1" id="KW-0472">Membrane</keyword>
<feature type="transmembrane region" description="Helical" evidence="1">
    <location>
        <begin position="105"/>
        <end position="129"/>
    </location>
</feature>
<dbReference type="RefSeq" id="WP_099302491.1">
    <property type="nucleotide sequence ID" value="NZ_PDVP01000001.1"/>
</dbReference>
<gene>
    <name evidence="2" type="ORF">CSC94_00090</name>
</gene>
<feature type="transmembrane region" description="Helical" evidence="1">
    <location>
        <begin position="53"/>
        <end position="73"/>
    </location>
</feature>
<evidence type="ECO:0000313" key="2">
    <source>
        <dbReference type="EMBL" id="PHP68448.1"/>
    </source>
</evidence>
<keyword evidence="1" id="KW-1133">Transmembrane helix</keyword>
<comment type="caution">
    <text evidence="2">The sequence shown here is derived from an EMBL/GenBank/DDBJ whole genome shotgun (WGS) entry which is preliminary data.</text>
</comment>
<protein>
    <submittedName>
        <fullName evidence="2">DUF4345 domain-containing protein</fullName>
    </submittedName>
</protein>